<accession>A0A8H7ZML3</accession>
<dbReference type="PRINTS" id="PR00404">
    <property type="entry name" value="MADSDOMAIN"/>
</dbReference>
<dbReference type="PANTHER" id="PTHR48019">
    <property type="entry name" value="SERUM RESPONSE FACTOR HOMOLOG"/>
    <property type="match status" value="1"/>
</dbReference>
<dbReference type="SUPFAM" id="SSF55455">
    <property type="entry name" value="SRF-like"/>
    <property type="match status" value="1"/>
</dbReference>
<evidence type="ECO:0000256" key="1">
    <source>
        <dbReference type="ARBA" id="ARBA00004123"/>
    </source>
</evidence>
<evidence type="ECO:0000259" key="7">
    <source>
        <dbReference type="PROSITE" id="PS50066"/>
    </source>
</evidence>
<dbReference type="InterPro" id="IPR036879">
    <property type="entry name" value="TF_MADSbox_sf"/>
</dbReference>
<organism evidence="8 9">
    <name type="scientific">Olpidium bornovanus</name>
    <dbReference type="NCBI Taxonomy" id="278681"/>
    <lineage>
        <taxon>Eukaryota</taxon>
        <taxon>Fungi</taxon>
        <taxon>Fungi incertae sedis</taxon>
        <taxon>Olpidiomycota</taxon>
        <taxon>Olpidiomycotina</taxon>
        <taxon>Olpidiomycetes</taxon>
        <taxon>Olpidiales</taxon>
        <taxon>Olpidiaceae</taxon>
        <taxon>Olpidium</taxon>
    </lineage>
</organism>
<dbReference type="GO" id="GO:0045944">
    <property type="term" value="P:positive regulation of transcription by RNA polymerase II"/>
    <property type="evidence" value="ECO:0007669"/>
    <property type="project" value="UniProtKB-ARBA"/>
</dbReference>
<protein>
    <recommendedName>
        <fullName evidence="7">MADS-box domain-containing protein</fullName>
    </recommendedName>
</protein>
<evidence type="ECO:0000313" key="9">
    <source>
        <dbReference type="Proteomes" id="UP000673691"/>
    </source>
</evidence>
<gene>
    <name evidence="8" type="ORF">BJ554DRAFT_4560</name>
</gene>
<feature type="compositionally biased region" description="Polar residues" evidence="6">
    <location>
        <begin position="290"/>
        <end position="302"/>
    </location>
</feature>
<dbReference type="AlphaFoldDB" id="A0A8H7ZML3"/>
<evidence type="ECO:0000256" key="6">
    <source>
        <dbReference type="SAM" id="MobiDB-lite"/>
    </source>
</evidence>
<feature type="non-terminal residue" evidence="8">
    <location>
        <position position="397"/>
    </location>
</feature>
<dbReference type="EMBL" id="JAEFCI010012659">
    <property type="protein sequence ID" value="KAG5455869.1"/>
    <property type="molecule type" value="Genomic_DNA"/>
</dbReference>
<feature type="compositionally biased region" description="Low complexity" evidence="6">
    <location>
        <begin position="142"/>
        <end position="158"/>
    </location>
</feature>
<dbReference type="PROSITE" id="PS50066">
    <property type="entry name" value="MADS_BOX_2"/>
    <property type="match status" value="1"/>
</dbReference>
<comment type="caution">
    <text evidence="8">The sequence shown here is derived from an EMBL/GenBank/DDBJ whole genome shotgun (WGS) entry which is preliminary data.</text>
</comment>
<evidence type="ECO:0000256" key="4">
    <source>
        <dbReference type="ARBA" id="ARBA00023163"/>
    </source>
</evidence>
<feature type="region of interest" description="Disordered" evidence="6">
    <location>
        <begin position="89"/>
        <end position="112"/>
    </location>
</feature>
<proteinExistence type="predicted"/>
<dbReference type="GO" id="GO:0046983">
    <property type="term" value="F:protein dimerization activity"/>
    <property type="evidence" value="ECO:0007669"/>
    <property type="project" value="InterPro"/>
</dbReference>
<keyword evidence="9" id="KW-1185">Reference proteome</keyword>
<feature type="region of interest" description="Disordered" evidence="6">
    <location>
        <begin position="239"/>
        <end position="321"/>
    </location>
</feature>
<dbReference type="Pfam" id="PF00319">
    <property type="entry name" value="SRF-TF"/>
    <property type="match status" value="1"/>
</dbReference>
<evidence type="ECO:0000313" key="8">
    <source>
        <dbReference type="EMBL" id="KAG5455869.1"/>
    </source>
</evidence>
<keyword evidence="4" id="KW-0804">Transcription</keyword>
<keyword evidence="5" id="KW-0539">Nucleus</keyword>
<sequence>MWRGVALMKKAFELSVLCNCDVALIIFNSNSKLVQYSSTDIDRILARFREYGEPHEIKSNKDFEDAAAAANNLVAAERAALSLAIKDDGDEGVEDSTACHEEAEYTSDASSSKRSQKAVAVAVYSEAPRGVAAEGSGLGVESFSPSPASPSDSSDFPAVPRVEPTLHSRDIQQQHPHLQQQDLRVRHQPPHAYAYHPPNGAAPITGASVPLRTRQTLSRSHPVTPVPNAISLTPHLRVHKQEHNQPRGRVQQQRYSSPHANAQAHQQRVATASPASQFMPPDPHREFSALVQSPQGGSMSPTLQPPRVPYHHPILSSPHTLHTPLLHHHETAPSQSPDEARKPTNLRLQILPEMQPPLEAGGLSAILDAMGISMSSMESVTTGTAAAAERSPALSTA</sequence>
<keyword evidence="3" id="KW-0238">DNA-binding</keyword>
<reference evidence="8 9" key="1">
    <citation type="journal article" name="Sci. Rep.">
        <title>Genome-scale phylogenetic analyses confirm Olpidium as the closest living zoosporic fungus to the non-flagellated, terrestrial fungi.</title>
        <authorList>
            <person name="Chang Y."/>
            <person name="Rochon D."/>
            <person name="Sekimoto S."/>
            <person name="Wang Y."/>
            <person name="Chovatia M."/>
            <person name="Sandor L."/>
            <person name="Salamov A."/>
            <person name="Grigoriev I.V."/>
            <person name="Stajich J.E."/>
            <person name="Spatafora J.W."/>
        </authorList>
    </citation>
    <scope>NUCLEOTIDE SEQUENCE [LARGE SCALE GENOMIC DNA]</scope>
    <source>
        <strain evidence="8">S191</strain>
    </source>
</reference>
<evidence type="ECO:0000256" key="2">
    <source>
        <dbReference type="ARBA" id="ARBA00023015"/>
    </source>
</evidence>
<feature type="compositionally biased region" description="Polar residues" evidence="6">
    <location>
        <begin position="250"/>
        <end position="276"/>
    </location>
</feature>
<feature type="region of interest" description="Disordered" evidence="6">
    <location>
        <begin position="135"/>
        <end position="161"/>
    </location>
</feature>
<dbReference type="GO" id="GO:0003677">
    <property type="term" value="F:DNA binding"/>
    <property type="evidence" value="ECO:0007669"/>
    <property type="project" value="UniProtKB-KW"/>
</dbReference>
<keyword evidence="2" id="KW-0805">Transcription regulation</keyword>
<feature type="domain" description="MADS-box" evidence="7">
    <location>
        <begin position="1"/>
        <end position="40"/>
    </location>
</feature>
<dbReference type="SMART" id="SM00432">
    <property type="entry name" value="MADS"/>
    <property type="match status" value="1"/>
</dbReference>
<comment type="subcellular location">
    <subcellularLocation>
        <location evidence="1">Nucleus</location>
    </subcellularLocation>
</comment>
<evidence type="ECO:0000256" key="5">
    <source>
        <dbReference type="ARBA" id="ARBA00023242"/>
    </source>
</evidence>
<dbReference type="GO" id="GO:0005634">
    <property type="term" value="C:nucleus"/>
    <property type="evidence" value="ECO:0007669"/>
    <property type="project" value="UniProtKB-SubCell"/>
</dbReference>
<dbReference type="Gene3D" id="3.40.1810.10">
    <property type="entry name" value="Transcription factor, MADS-box"/>
    <property type="match status" value="1"/>
</dbReference>
<dbReference type="OrthoDB" id="1898716at2759"/>
<name>A0A8H7ZML3_9FUNG</name>
<dbReference type="Proteomes" id="UP000673691">
    <property type="component" value="Unassembled WGS sequence"/>
</dbReference>
<evidence type="ECO:0000256" key="3">
    <source>
        <dbReference type="ARBA" id="ARBA00023125"/>
    </source>
</evidence>
<dbReference type="InterPro" id="IPR002100">
    <property type="entry name" value="TF_MADSbox"/>
</dbReference>
<dbReference type="InterPro" id="IPR050142">
    <property type="entry name" value="MADS-box/MEF2_TF"/>
</dbReference>